<protein>
    <submittedName>
        <fullName evidence="1">Uncharacterized protein</fullName>
    </submittedName>
</protein>
<dbReference type="EMBL" id="SJZI01000046">
    <property type="protein sequence ID" value="TCJ13247.1"/>
    <property type="molecule type" value="Genomic_DNA"/>
</dbReference>
<sequence>MQENIPGVYNYCDRWCERCPFTARCAVFGMDRDLDAGASDPEDAQFAEAISSRLTGALTLLQEAAGRWGLELEEPTPEEAAACAAREASIEEALDGSPLLEACTEFADTVELLFADLEAWDSQGRELARAAALGIKTIDEGLAEIELLADCRHVLGWYQYFIGVKFRRALHGRYSHDEEDMGLQCDSNGSAKVALLAVDRSRLALTTLLRLFSNEDRILGLLGLLGRIERLGREAFPDAEHFCRPGFDEQPAIANV</sequence>
<evidence type="ECO:0000313" key="1">
    <source>
        <dbReference type="EMBL" id="TCJ13247.1"/>
    </source>
</evidence>
<dbReference type="OrthoDB" id="1114593at2"/>
<organism evidence="1 2">
    <name type="scientific">Flaviaesturariibacter flavus</name>
    <dbReference type="NCBI Taxonomy" id="2502780"/>
    <lineage>
        <taxon>Bacteria</taxon>
        <taxon>Pseudomonadati</taxon>
        <taxon>Bacteroidota</taxon>
        <taxon>Chitinophagia</taxon>
        <taxon>Chitinophagales</taxon>
        <taxon>Chitinophagaceae</taxon>
        <taxon>Flaviaestuariibacter</taxon>
    </lineage>
</organism>
<dbReference type="RefSeq" id="WP_131449885.1">
    <property type="nucleotide sequence ID" value="NZ_SJZI01000046.1"/>
</dbReference>
<proteinExistence type="predicted"/>
<dbReference type="Proteomes" id="UP000295334">
    <property type="component" value="Unassembled WGS sequence"/>
</dbReference>
<keyword evidence="2" id="KW-1185">Reference proteome</keyword>
<reference evidence="1 2" key="1">
    <citation type="submission" date="2019-03" db="EMBL/GenBank/DDBJ databases">
        <authorList>
            <person name="Kim M.K.M."/>
        </authorList>
    </citation>
    <scope>NUCLEOTIDE SEQUENCE [LARGE SCALE GENOMIC DNA]</scope>
    <source>
        <strain evidence="1 2">17J68-12</strain>
    </source>
</reference>
<dbReference type="AlphaFoldDB" id="A0A4R1B7V4"/>
<gene>
    <name evidence="1" type="ORF">EPD60_12685</name>
</gene>
<comment type="caution">
    <text evidence="1">The sequence shown here is derived from an EMBL/GenBank/DDBJ whole genome shotgun (WGS) entry which is preliminary data.</text>
</comment>
<accession>A0A4R1B7V4</accession>
<evidence type="ECO:0000313" key="2">
    <source>
        <dbReference type="Proteomes" id="UP000295334"/>
    </source>
</evidence>
<name>A0A4R1B7V4_9BACT</name>